<dbReference type="InterPro" id="IPR029058">
    <property type="entry name" value="AB_hydrolase_fold"/>
</dbReference>
<sequence length="99" mass="11318">MRNLPAQNPQKGKLIIEKFVAPSLQGNHAGEDPIRRLTIYLPPGYEASNQRYPVIYFLHGDMDVLGDSLVVAWWRIHELMDAAILGYPPHDYCPTEQRC</sequence>
<accession>A0ABW6APK6</accession>
<gene>
    <name evidence="1" type="ORF">ACFS25_26750</name>
</gene>
<dbReference type="Pfam" id="PF00756">
    <property type="entry name" value="Esterase"/>
    <property type="match status" value="1"/>
</dbReference>
<dbReference type="RefSeq" id="WP_381507392.1">
    <property type="nucleotide sequence ID" value="NZ_JBHUOM010000027.1"/>
</dbReference>
<dbReference type="EMBL" id="JBHUOM010000027">
    <property type="protein sequence ID" value="MFD2937401.1"/>
    <property type="molecule type" value="Genomic_DNA"/>
</dbReference>
<keyword evidence="2" id="KW-1185">Reference proteome</keyword>
<dbReference type="Proteomes" id="UP001597512">
    <property type="component" value="Unassembled WGS sequence"/>
</dbReference>
<evidence type="ECO:0000313" key="2">
    <source>
        <dbReference type="Proteomes" id="UP001597512"/>
    </source>
</evidence>
<name>A0ABW6APK6_9BACT</name>
<dbReference type="GO" id="GO:0016787">
    <property type="term" value="F:hydrolase activity"/>
    <property type="evidence" value="ECO:0007669"/>
    <property type="project" value="UniProtKB-KW"/>
</dbReference>
<reference evidence="2" key="1">
    <citation type="journal article" date="2019" name="Int. J. Syst. Evol. Microbiol.">
        <title>The Global Catalogue of Microorganisms (GCM) 10K type strain sequencing project: providing services to taxonomists for standard genome sequencing and annotation.</title>
        <authorList>
            <consortium name="The Broad Institute Genomics Platform"/>
            <consortium name="The Broad Institute Genome Sequencing Center for Infectious Disease"/>
            <person name="Wu L."/>
            <person name="Ma J."/>
        </authorList>
    </citation>
    <scope>NUCLEOTIDE SEQUENCE [LARGE SCALE GENOMIC DNA]</scope>
    <source>
        <strain evidence="2">KCTC 52490</strain>
    </source>
</reference>
<keyword evidence="1" id="KW-0378">Hydrolase</keyword>
<dbReference type="Gene3D" id="3.40.50.1820">
    <property type="entry name" value="alpha/beta hydrolase"/>
    <property type="match status" value="1"/>
</dbReference>
<organism evidence="1 2">
    <name type="scientific">Spirosoma flavum</name>
    <dbReference type="NCBI Taxonomy" id="2048557"/>
    <lineage>
        <taxon>Bacteria</taxon>
        <taxon>Pseudomonadati</taxon>
        <taxon>Bacteroidota</taxon>
        <taxon>Cytophagia</taxon>
        <taxon>Cytophagales</taxon>
        <taxon>Cytophagaceae</taxon>
        <taxon>Spirosoma</taxon>
    </lineage>
</organism>
<evidence type="ECO:0000313" key="1">
    <source>
        <dbReference type="EMBL" id="MFD2937401.1"/>
    </source>
</evidence>
<dbReference type="InterPro" id="IPR000801">
    <property type="entry name" value="Esterase-like"/>
</dbReference>
<proteinExistence type="predicted"/>
<dbReference type="SUPFAM" id="SSF53474">
    <property type="entry name" value="alpha/beta-Hydrolases"/>
    <property type="match status" value="1"/>
</dbReference>
<protein>
    <submittedName>
        <fullName evidence="1">Alpha/beta hydrolase-fold protein</fullName>
    </submittedName>
</protein>
<comment type="caution">
    <text evidence="1">The sequence shown here is derived from an EMBL/GenBank/DDBJ whole genome shotgun (WGS) entry which is preliminary data.</text>
</comment>